<dbReference type="AlphaFoldDB" id="A0A4Y2TE26"/>
<proteinExistence type="predicted"/>
<name>A0A4Y2TE26_ARAVE</name>
<evidence type="ECO:0000313" key="2">
    <source>
        <dbReference type="Proteomes" id="UP000499080"/>
    </source>
</evidence>
<gene>
    <name evidence="1" type="ORF">AVEN_73057_1</name>
</gene>
<evidence type="ECO:0000313" key="1">
    <source>
        <dbReference type="EMBL" id="GBN98053.1"/>
    </source>
</evidence>
<dbReference type="EMBL" id="BGPR01027504">
    <property type="protein sequence ID" value="GBN98053.1"/>
    <property type="molecule type" value="Genomic_DNA"/>
</dbReference>
<dbReference type="Proteomes" id="UP000499080">
    <property type="component" value="Unassembled WGS sequence"/>
</dbReference>
<accession>A0A4Y2TE26</accession>
<protein>
    <submittedName>
        <fullName evidence="1">Uncharacterized protein</fullName>
    </submittedName>
</protein>
<comment type="caution">
    <text evidence="1">The sequence shown here is derived from an EMBL/GenBank/DDBJ whole genome shotgun (WGS) entry which is preliminary data.</text>
</comment>
<keyword evidence="2" id="KW-1185">Reference proteome</keyword>
<sequence length="134" mass="14797">MSGSLMDFTITPPKRGIGLLLSVLKPLACVLGPLTVPTIIASSGCTTLFWCILGIHPSPVSSFYFRCSEGQGLDRISQNQPMWQIRCLIKVSSTLLVWSGHLCLQTLSEIFSVCLFVLELLRNLLLGHFSLVRF</sequence>
<reference evidence="1 2" key="1">
    <citation type="journal article" date="2019" name="Sci. Rep.">
        <title>Orb-weaving spider Araneus ventricosus genome elucidates the spidroin gene catalogue.</title>
        <authorList>
            <person name="Kono N."/>
            <person name="Nakamura H."/>
            <person name="Ohtoshi R."/>
            <person name="Moran D.A.P."/>
            <person name="Shinohara A."/>
            <person name="Yoshida Y."/>
            <person name="Fujiwara M."/>
            <person name="Mori M."/>
            <person name="Tomita M."/>
            <person name="Arakawa K."/>
        </authorList>
    </citation>
    <scope>NUCLEOTIDE SEQUENCE [LARGE SCALE GENOMIC DNA]</scope>
</reference>
<organism evidence="1 2">
    <name type="scientific">Araneus ventricosus</name>
    <name type="common">Orbweaver spider</name>
    <name type="synonym">Epeira ventricosa</name>
    <dbReference type="NCBI Taxonomy" id="182803"/>
    <lineage>
        <taxon>Eukaryota</taxon>
        <taxon>Metazoa</taxon>
        <taxon>Ecdysozoa</taxon>
        <taxon>Arthropoda</taxon>
        <taxon>Chelicerata</taxon>
        <taxon>Arachnida</taxon>
        <taxon>Araneae</taxon>
        <taxon>Araneomorphae</taxon>
        <taxon>Entelegynae</taxon>
        <taxon>Araneoidea</taxon>
        <taxon>Araneidae</taxon>
        <taxon>Araneus</taxon>
    </lineage>
</organism>